<dbReference type="OrthoDB" id="6264899at2759"/>
<dbReference type="GO" id="GO:0016324">
    <property type="term" value="C:apical plasma membrane"/>
    <property type="evidence" value="ECO:0007669"/>
    <property type="project" value="TreeGrafter"/>
</dbReference>
<feature type="non-terminal residue" evidence="3">
    <location>
        <position position="535"/>
    </location>
</feature>
<sequence length="535" mass="59683">KGEPNCSILTPETTEQLTFEIPLNDSGSAGLGVSLKGNKSRETGTDLGIFIKSIIHGGAAFKDGRLRVNDQLVAVNGESLLGKSNHEAMETLRRSMSMEGNVRGRIQLVVLRRIEIQTEEHSDQRAFQKSAFDGSHNFAAASQHSDTILQQFIMCSPQKRIKGNLPASDSNKDENETPPPLPPHPSQDLLNEDYNHSTIINSEVHLTDQHINFRSLTPAKQSESINLKASKSMDLGKRSGVIHRYKNLTICFLGSSSKDFGPTLGLKKSSSLESLQTAVAEVRKNELPFHKPRPQVVRGRGCNESFRAAIDKSYDGPENEEEDGFSDKSSHSGQEAQNLESPSPGNAEIEDAKSKAKKDKKSREKEKKKEKRKSKVKEKKRKEENEDPEKKKKGFGVILRFGKKKEDKSGKTDQKGNPKQGMLKEEELEKMKDEHERIDVKHQELRQKQLRGLSNYSAGHGGPDIDDDEVDPNYARVNHFREAYPAASIYRPSSPAVAETLVYPCDSPSSPMEREHLEGLYAKINKQHYPQAPGD</sequence>
<dbReference type="GO" id="GO:0043296">
    <property type="term" value="C:apical junction complex"/>
    <property type="evidence" value="ECO:0007669"/>
    <property type="project" value="TreeGrafter"/>
</dbReference>
<gene>
    <name evidence="3" type="primary">Pard3b_1</name>
    <name evidence="3" type="ORF">UROIND_R10120</name>
</gene>
<dbReference type="PANTHER" id="PTHR16484">
    <property type="entry name" value="PARTITIONING DEFECTIVE 3 RELATED"/>
    <property type="match status" value="1"/>
</dbReference>
<dbReference type="InterPro" id="IPR001478">
    <property type="entry name" value="PDZ"/>
</dbReference>
<dbReference type="GO" id="GO:0051660">
    <property type="term" value="P:establishment of centrosome localization"/>
    <property type="evidence" value="ECO:0007669"/>
    <property type="project" value="TreeGrafter"/>
</dbReference>
<dbReference type="AlphaFoldDB" id="A0A852L461"/>
<dbReference type="FunFam" id="2.30.42.10:FF:000078">
    <property type="entry name" value="Partitioning defective 3 homolog B"/>
    <property type="match status" value="1"/>
</dbReference>
<evidence type="ECO:0000313" key="3">
    <source>
        <dbReference type="EMBL" id="NXX83077.1"/>
    </source>
</evidence>
<accession>A0A852L461</accession>
<comment type="caution">
    <text evidence="3">The sequence shown here is derived from an EMBL/GenBank/DDBJ whole genome shotgun (WGS) entry which is preliminary data.</text>
</comment>
<dbReference type="PROSITE" id="PS50106">
    <property type="entry name" value="PDZ"/>
    <property type="match status" value="1"/>
</dbReference>
<dbReference type="GO" id="GO:0007155">
    <property type="term" value="P:cell adhesion"/>
    <property type="evidence" value="ECO:0007669"/>
    <property type="project" value="TreeGrafter"/>
</dbReference>
<feature type="compositionally biased region" description="Basic residues" evidence="1">
    <location>
        <begin position="368"/>
        <end position="380"/>
    </location>
</feature>
<dbReference type="CDD" id="cd23059">
    <property type="entry name" value="PDZ3_Par3-like"/>
    <property type="match status" value="1"/>
</dbReference>
<keyword evidence="4" id="KW-1185">Reference proteome</keyword>
<dbReference type="EMBL" id="WBNH01008945">
    <property type="protein sequence ID" value="NXX83077.1"/>
    <property type="molecule type" value="Genomic_DNA"/>
</dbReference>
<dbReference type="Pfam" id="PF00595">
    <property type="entry name" value="PDZ"/>
    <property type="match status" value="1"/>
</dbReference>
<dbReference type="GO" id="GO:0035091">
    <property type="term" value="F:phosphatidylinositol binding"/>
    <property type="evidence" value="ECO:0007669"/>
    <property type="project" value="TreeGrafter"/>
</dbReference>
<reference evidence="3" key="1">
    <citation type="submission" date="2020-02" db="EMBL/GenBank/DDBJ databases">
        <title>Bird 10,000 Genomes (B10K) Project - Family phase.</title>
        <authorList>
            <person name="Zhang G."/>
        </authorList>
    </citation>
    <scope>NUCLEOTIDE SEQUENCE</scope>
    <source>
        <strain evidence="3">B10K-DU-030-59</strain>
    </source>
</reference>
<feature type="region of interest" description="Disordered" evidence="1">
    <location>
        <begin position="309"/>
        <end position="434"/>
    </location>
</feature>
<evidence type="ECO:0000313" key="4">
    <source>
        <dbReference type="Proteomes" id="UP000654395"/>
    </source>
</evidence>
<dbReference type="SMART" id="SM00228">
    <property type="entry name" value="PDZ"/>
    <property type="match status" value="1"/>
</dbReference>
<dbReference type="GO" id="GO:0030010">
    <property type="term" value="P:establishment of cell polarity"/>
    <property type="evidence" value="ECO:0007669"/>
    <property type="project" value="TreeGrafter"/>
</dbReference>
<feature type="non-terminal residue" evidence="3">
    <location>
        <position position="1"/>
    </location>
</feature>
<dbReference type="Proteomes" id="UP000654395">
    <property type="component" value="Unassembled WGS sequence"/>
</dbReference>
<organism evidence="3 4">
    <name type="scientific">Urocolius indicus</name>
    <name type="common">Red-faced mousebird</name>
    <name type="synonym">Colius indicus</name>
    <dbReference type="NCBI Taxonomy" id="458196"/>
    <lineage>
        <taxon>Eukaryota</taxon>
        <taxon>Metazoa</taxon>
        <taxon>Chordata</taxon>
        <taxon>Craniata</taxon>
        <taxon>Vertebrata</taxon>
        <taxon>Euteleostomi</taxon>
        <taxon>Archelosauria</taxon>
        <taxon>Archosauria</taxon>
        <taxon>Dinosauria</taxon>
        <taxon>Saurischia</taxon>
        <taxon>Theropoda</taxon>
        <taxon>Coelurosauria</taxon>
        <taxon>Aves</taxon>
        <taxon>Neognathae</taxon>
        <taxon>Neoaves</taxon>
        <taxon>Telluraves</taxon>
        <taxon>Coraciimorphae</taxon>
        <taxon>Coliiformes</taxon>
        <taxon>Coliidae</taxon>
        <taxon>Urocolius</taxon>
    </lineage>
</organism>
<feature type="compositionally biased region" description="Polar residues" evidence="1">
    <location>
        <begin position="331"/>
        <end position="344"/>
    </location>
</feature>
<dbReference type="PANTHER" id="PTHR16484:SF4">
    <property type="entry name" value="PARTITIONING DEFECTIVE 3 HOMOLOG B"/>
    <property type="match status" value="1"/>
</dbReference>
<feature type="region of interest" description="Disordered" evidence="1">
    <location>
        <begin position="161"/>
        <end position="191"/>
    </location>
</feature>
<proteinExistence type="predicted"/>
<dbReference type="GO" id="GO:0000226">
    <property type="term" value="P:microtubule cytoskeleton organization"/>
    <property type="evidence" value="ECO:0007669"/>
    <property type="project" value="TreeGrafter"/>
</dbReference>
<dbReference type="GO" id="GO:0045197">
    <property type="term" value="P:establishment or maintenance of epithelial cell apical/basal polarity"/>
    <property type="evidence" value="ECO:0007669"/>
    <property type="project" value="TreeGrafter"/>
</dbReference>
<dbReference type="InterPro" id="IPR052213">
    <property type="entry name" value="PAR3"/>
</dbReference>
<dbReference type="GO" id="GO:0005912">
    <property type="term" value="C:adherens junction"/>
    <property type="evidence" value="ECO:0007669"/>
    <property type="project" value="TreeGrafter"/>
</dbReference>
<dbReference type="SUPFAM" id="SSF50156">
    <property type="entry name" value="PDZ domain-like"/>
    <property type="match status" value="1"/>
</dbReference>
<evidence type="ECO:0000259" key="2">
    <source>
        <dbReference type="PROSITE" id="PS50106"/>
    </source>
</evidence>
<feature type="compositionally biased region" description="Basic and acidic residues" evidence="1">
    <location>
        <begin position="381"/>
        <end position="390"/>
    </location>
</feature>
<feature type="domain" description="PDZ" evidence="2">
    <location>
        <begin position="20"/>
        <end position="95"/>
    </location>
</feature>
<dbReference type="GO" id="GO:0008104">
    <property type="term" value="P:intracellular protein localization"/>
    <property type="evidence" value="ECO:0007669"/>
    <property type="project" value="TreeGrafter"/>
</dbReference>
<evidence type="ECO:0000256" key="1">
    <source>
        <dbReference type="SAM" id="MobiDB-lite"/>
    </source>
</evidence>
<dbReference type="InterPro" id="IPR036034">
    <property type="entry name" value="PDZ_sf"/>
</dbReference>
<name>A0A852L461_UROIN</name>
<dbReference type="GO" id="GO:0005938">
    <property type="term" value="C:cell cortex"/>
    <property type="evidence" value="ECO:0007669"/>
    <property type="project" value="TreeGrafter"/>
</dbReference>
<protein>
    <submittedName>
        <fullName evidence="3">PAR3L protein</fullName>
    </submittedName>
</protein>
<feature type="compositionally biased region" description="Basic and acidic residues" evidence="1">
    <location>
        <begin position="404"/>
        <end position="434"/>
    </location>
</feature>
<dbReference type="Gene3D" id="2.30.42.10">
    <property type="match status" value="1"/>
</dbReference>